<dbReference type="InterPro" id="IPR036737">
    <property type="entry name" value="OmpA-like_sf"/>
</dbReference>
<keyword evidence="7" id="KW-0966">Cell projection</keyword>
<dbReference type="Pfam" id="PF13620">
    <property type="entry name" value="CarboxypepD_reg"/>
    <property type="match status" value="1"/>
</dbReference>
<dbReference type="SUPFAM" id="SSF82171">
    <property type="entry name" value="DPP6 N-terminal domain-like"/>
    <property type="match status" value="1"/>
</dbReference>
<dbReference type="CDD" id="cd07185">
    <property type="entry name" value="OmpA_C-like"/>
    <property type="match status" value="1"/>
</dbReference>
<dbReference type="SUPFAM" id="SSF48452">
    <property type="entry name" value="TPR-like"/>
    <property type="match status" value="1"/>
</dbReference>
<dbReference type="Gene3D" id="2.120.10.30">
    <property type="entry name" value="TolB, C-terminal domain"/>
    <property type="match status" value="1"/>
</dbReference>
<keyword evidence="9" id="KW-1185">Reference proteome</keyword>
<feature type="chain" id="PRO_5015051613" evidence="5">
    <location>
        <begin position="25"/>
        <end position="657"/>
    </location>
</feature>
<dbReference type="PROSITE" id="PS51123">
    <property type="entry name" value="OMPA_2"/>
    <property type="match status" value="1"/>
</dbReference>
<dbReference type="InterPro" id="IPR006665">
    <property type="entry name" value="OmpA-like"/>
</dbReference>
<keyword evidence="2 4" id="KW-0472">Membrane</keyword>
<evidence type="ECO:0000313" key="9">
    <source>
        <dbReference type="Proteomes" id="UP000076630"/>
    </source>
</evidence>
<gene>
    <name evidence="7" type="ORF">AV926_13560</name>
    <name evidence="8" type="ORF">SAMN04488018_103185</name>
</gene>
<accession>A0A161S1G8</accession>
<dbReference type="Proteomes" id="UP000183077">
    <property type="component" value="Unassembled WGS sequence"/>
</dbReference>
<evidence type="ECO:0000313" key="10">
    <source>
        <dbReference type="Proteomes" id="UP000183077"/>
    </source>
</evidence>
<feature type="signal peptide" evidence="5">
    <location>
        <begin position="1"/>
        <end position="24"/>
    </location>
</feature>
<keyword evidence="5" id="KW-0732">Signal</keyword>
<evidence type="ECO:0000256" key="1">
    <source>
        <dbReference type="ARBA" id="ARBA00004442"/>
    </source>
</evidence>
<dbReference type="GO" id="GO:0009279">
    <property type="term" value="C:cell outer membrane"/>
    <property type="evidence" value="ECO:0007669"/>
    <property type="project" value="UniProtKB-SubCell"/>
</dbReference>
<dbReference type="Gene3D" id="2.60.40.1120">
    <property type="entry name" value="Carboxypeptidase-like, regulatory domain"/>
    <property type="match status" value="1"/>
</dbReference>
<dbReference type="Pfam" id="PF00691">
    <property type="entry name" value="OmpA"/>
    <property type="match status" value="1"/>
</dbReference>
<dbReference type="GeneID" id="82256311"/>
<dbReference type="PANTHER" id="PTHR30329">
    <property type="entry name" value="STATOR ELEMENT OF FLAGELLAR MOTOR COMPLEX"/>
    <property type="match status" value="1"/>
</dbReference>
<dbReference type="SUPFAM" id="SSF103088">
    <property type="entry name" value="OmpA-like"/>
    <property type="match status" value="1"/>
</dbReference>
<organism evidence="7 9">
    <name type="scientific">Myroides marinus</name>
    <dbReference type="NCBI Taxonomy" id="703342"/>
    <lineage>
        <taxon>Bacteria</taxon>
        <taxon>Pseudomonadati</taxon>
        <taxon>Bacteroidota</taxon>
        <taxon>Flavobacteriia</taxon>
        <taxon>Flavobacteriales</taxon>
        <taxon>Flavobacteriaceae</taxon>
        <taxon>Myroides</taxon>
    </lineage>
</organism>
<reference evidence="7 9" key="1">
    <citation type="submission" date="2016-01" db="EMBL/GenBank/DDBJ databases">
        <title>Whole genome sequencing of Myroides marinus L41.</title>
        <authorList>
            <person name="Hong K.W."/>
        </authorList>
    </citation>
    <scope>NUCLEOTIDE SEQUENCE [LARGE SCALE GENOMIC DNA]</scope>
    <source>
        <strain evidence="7 9">L41</strain>
    </source>
</reference>
<dbReference type="InterPro" id="IPR006664">
    <property type="entry name" value="OMP_bac"/>
</dbReference>
<dbReference type="Pfam" id="PF07676">
    <property type="entry name" value="PD40"/>
    <property type="match status" value="2"/>
</dbReference>
<sequence length="657" mass="73802">MRKQLLKASLLSIFLLAVSTNVQAQRSAEKKADKEYSKLAYIDAIKIYEKMAKKGYVNADILMKLSDSYYFNGKLLEANKWYNELFNGQYDDKNSVTIPSEYYYRYAQTLKAAEQYDESKRVMEQFVALEKGDSRSKLYLVNKDYLNNIKDHASRYTLTNTTINTPYSDYGAAVVGDQLIFTSARPSDKLSSKKLHEWTNESFTTLYSSTILADGKMGEPVVYAPELSSKVNDATAVFTKDGKTMFFTRNNSNQKGKRKNNKKNSSLLKIYSATKQSNGTWGDIRELPINSDNFNTAHPALTPDNEWLYFSSDREDVDGQGQSDIYRVALYPNHVYGGIENIGKQVNTAGRETFPFISSDNYLFFASDGHPGLGGLDIFSAKIDKNGKIGEVVNVGAPINSPFDDFSIYISRESNSGYVSSNRPDGLGGDDIYSFIKKACLDYIKGTVYDIKTNKGIPNATVVISDGLYEKSKTIKTDEHGNYSSESLDCSDKYRIKAEATDYSTVELVFASPDVTGDKVVNLGLDKASQSVGINDDLFKKLKLQPIYFDFDKSFIRRDASIELIKVVEVMKEYPTMKIDVRSHTDSRGNDMYNLALSDRRVKATIQWMISQGIDPSRLTGRGYGETQLQNNCSNGVPCSEAAHQMNRRSEFIVTEL</sequence>
<evidence type="ECO:0000256" key="2">
    <source>
        <dbReference type="ARBA" id="ARBA00023136"/>
    </source>
</evidence>
<reference evidence="8 10" key="2">
    <citation type="submission" date="2016-10" db="EMBL/GenBank/DDBJ databases">
        <authorList>
            <person name="de Groot N.N."/>
        </authorList>
    </citation>
    <scope>NUCLEOTIDE SEQUENCE [LARGE SCALE GENOMIC DNA]</scope>
    <source>
        <strain evidence="8 10">DSM 23048</strain>
    </source>
</reference>
<dbReference type="Gene3D" id="1.25.40.10">
    <property type="entry name" value="Tetratricopeptide repeat domain"/>
    <property type="match status" value="1"/>
</dbReference>
<evidence type="ECO:0000313" key="8">
    <source>
        <dbReference type="EMBL" id="SEI71180.1"/>
    </source>
</evidence>
<dbReference type="Proteomes" id="UP000076630">
    <property type="component" value="Unassembled WGS sequence"/>
</dbReference>
<dbReference type="InterPro" id="IPR008969">
    <property type="entry name" value="CarboxyPept-like_regulatory"/>
</dbReference>
<evidence type="ECO:0000256" key="3">
    <source>
        <dbReference type="ARBA" id="ARBA00023237"/>
    </source>
</evidence>
<dbReference type="InterPro" id="IPR011659">
    <property type="entry name" value="WD40"/>
</dbReference>
<protein>
    <submittedName>
        <fullName evidence="7">Flagellar motor protein MotB</fullName>
    </submittedName>
    <submittedName>
        <fullName evidence="8">WD40-like Beta Propeller Repeat</fullName>
    </submittedName>
</protein>
<keyword evidence="3" id="KW-0998">Cell outer membrane</keyword>
<feature type="domain" description="OmpA-like" evidence="6">
    <location>
        <begin position="536"/>
        <end position="657"/>
    </location>
</feature>
<keyword evidence="7" id="KW-0282">Flagellum</keyword>
<dbReference type="InterPro" id="IPR011042">
    <property type="entry name" value="6-blade_b-propeller_TolB-like"/>
</dbReference>
<evidence type="ECO:0000256" key="5">
    <source>
        <dbReference type="SAM" id="SignalP"/>
    </source>
</evidence>
<name>A0A161S1G8_9FLAO</name>
<evidence type="ECO:0000259" key="6">
    <source>
        <dbReference type="PROSITE" id="PS51123"/>
    </source>
</evidence>
<dbReference type="EMBL" id="FNYS01000003">
    <property type="protein sequence ID" value="SEI71180.1"/>
    <property type="molecule type" value="Genomic_DNA"/>
</dbReference>
<proteinExistence type="predicted"/>
<keyword evidence="7" id="KW-0969">Cilium</keyword>
<dbReference type="InterPro" id="IPR050330">
    <property type="entry name" value="Bact_OuterMem_StrucFunc"/>
</dbReference>
<dbReference type="EMBL" id="LQNU01000066">
    <property type="protein sequence ID" value="KZE78064.1"/>
    <property type="molecule type" value="Genomic_DNA"/>
</dbReference>
<dbReference type="RefSeq" id="WP_038987676.1">
    <property type="nucleotide sequence ID" value="NZ_FNYS01000003.1"/>
</dbReference>
<dbReference type="SUPFAM" id="SSF49464">
    <property type="entry name" value="Carboxypeptidase regulatory domain-like"/>
    <property type="match status" value="1"/>
</dbReference>
<evidence type="ECO:0000256" key="4">
    <source>
        <dbReference type="PROSITE-ProRule" id="PRU00473"/>
    </source>
</evidence>
<dbReference type="OrthoDB" id="9809364at2"/>
<evidence type="ECO:0000313" key="7">
    <source>
        <dbReference type="EMBL" id="KZE78064.1"/>
    </source>
</evidence>
<dbReference type="PRINTS" id="PR01021">
    <property type="entry name" value="OMPADOMAIN"/>
</dbReference>
<dbReference type="PANTHER" id="PTHR30329:SF21">
    <property type="entry name" value="LIPOPROTEIN YIAD-RELATED"/>
    <property type="match status" value="1"/>
</dbReference>
<dbReference type="InterPro" id="IPR011990">
    <property type="entry name" value="TPR-like_helical_dom_sf"/>
</dbReference>
<dbReference type="AlphaFoldDB" id="A0A161S1G8"/>
<dbReference type="Gene3D" id="3.30.1330.60">
    <property type="entry name" value="OmpA-like domain"/>
    <property type="match status" value="1"/>
</dbReference>
<comment type="subcellular location">
    <subcellularLocation>
        <location evidence="1">Cell outer membrane</location>
    </subcellularLocation>
</comment>